<dbReference type="RefSeq" id="WP_185708508.1">
    <property type="nucleotide sequence ID" value="NZ_JAAXCY010000009.1"/>
</dbReference>
<evidence type="ECO:0000313" key="3">
    <source>
        <dbReference type="Proteomes" id="UP000520513"/>
    </source>
</evidence>
<sequence length="192" mass="22323">MIREIENALMAAFDQTLCKYRQILNNYYPAHKSTGFTERNLTNNFVRSLEHVLGKDAFAWFEAPLSAEEKLHLDAIVFDPTTKSCFLIEAKRFSNLNKKIAETIHDIQRMSYQAHHATLELGLGELKIENRYAIVLVDIWTEGEAKQATFNNWPVCLDDASFDLFRTGGFENLMIEKEWKRHYKIMMAAKKL</sequence>
<dbReference type="EMBL" id="JAAXCZ010000008">
    <property type="protein sequence ID" value="MBC2382602.1"/>
    <property type="molecule type" value="Genomic_DNA"/>
</dbReference>
<name>A0A7X1AR40_9PSED</name>
<dbReference type="Proteomes" id="UP000520513">
    <property type="component" value="Unassembled WGS sequence"/>
</dbReference>
<evidence type="ECO:0000313" key="4">
    <source>
        <dbReference type="Proteomes" id="UP000534677"/>
    </source>
</evidence>
<protein>
    <submittedName>
        <fullName evidence="2">Uncharacterized protein</fullName>
    </submittedName>
</protein>
<comment type="caution">
    <text evidence="2">The sequence shown here is derived from an EMBL/GenBank/DDBJ whole genome shotgun (WGS) entry which is preliminary data.</text>
</comment>
<evidence type="ECO:0000313" key="2">
    <source>
        <dbReference type="EMBL" id="MBC2408852.1"/>
    </source>
</evidence>
<proteinExistence type="predicted"/>
<accession>A0A7X1AR40</accession>
<organism evidence="2 3">
    <name type="scientific">Pseudomonas cremoris</name>
    <dbReference type="NCBI Taxonomy" id="2724178"/>
    <lineage>
        <taxon>Bacteria</taxon>
        <taxon>Pseudomonadati</taxon>
        <taxon>Pseudomonadota</taxon>
        <taxon>Gammaproteobacteria</taxon>
        <taxon>Pseudomonadales</taxon>
        <taxon>Pseudomonadaceae</taxon>
        <taxon>Pseudomonas</taxon>
    </lineage>
</organism>
<gene>
    <name evidence="1" type="ORF">HF209_16795</name>
    <name evidence="2" type="ORF">HF257_22815</name>
</gene>
<dbReference type="AlphaFoldDB" id="A0A7X1AR40"/>
<dbReference type="Proteomes" id="UP000534677">
    <property type="component" value="Unassembled WGS sequence"/>
</dbReference>
<evidence type="ECO:0000313" key="1">
    <source>
        <dbReference type="EMBL" id="MBC2382602.1"/>
    </source>
</evidence>
<reference evidence="3 4" key="1">
    <citation type="submission" date="2020-04" db="EMBL/GenBank/DDBJ databases">
        <title>Pseudomonas crami sp. nov., a novel proteolytic bacterial species isolated from cream.</title>
        <authorList>
            <person name="Hofmann K."/>
            <person name="Woller A."/>
            <person name="Huptas C."/>
            <person name="Wenning M."/>
            <person name="Scherer S."/>
            <person name="Doll E.V."/>
        </authorList>
    </citation>
    <scope>NUCLEOTIDE SEQUENCE [LARGE SCALE GENOMIC DNA]</scope>
    <source>
        <strain evidence="1 4">WS 5096</strain>
        <strain evidence="2 3">WS 5106</strain>
    </source>
</reference>
<keyword evidence="4" id="KW-1185">Reference proteome</keyword>
<dbReference type="EMBL" id="JAAXCY010000009">
    <property type="protein sequence ID" value="MBC2408852.1"/>
    <property type="molecule type" value="Genomic_DNA"/>
</dbReference>